<dbReference type="PRINTS" id="PR00081">
    <property type="entry name" value="GDHRDH"/>
</dbReference>
<proteinExistence type="inferred from homology"/>
<dbReference type="Pfam" id="PF00106">
    <property type="entry name" value="adh_short"/>
    <property type="match status" value="1"/>
</dbReference>
<reference evidence="4" key="2">
    <citation type="submission" date="2020-03" db="EMBL/GenBank/DDBJ databases">
        <authorList>
            <person name="Fu F.-F."/>
            <person name="Chen J."/>
        </authorList>
    </citation>
    <scope>NUCLEOTIDE SEQUENCE</scope>
    <source>
        <strain evidence="4">Lc1</strain>
    </source>
</reference>
<comment type="similarity">
    <text evidence="1">Belongs to the short-chain dehydrogenases/reductases (SDR) family.</text>
</comment>
<sequence>MESLTVALITGANGGIGRAVAEILTADHRYHIIIDIFAAAAYISETFGKLNVLVNNAAVHFAVTHSLPVREQWTYTFATNVVGTVVLTDKLLSLLRKSEFPWTVFINSTKGSMGATLDTTLALQDLTFNSYDARKAAVNMLTAAMSRY</sequence>
<dbReference type="InterPro" id="IPR002347">
    <property type="entry name" value="SDR_fam"/>
</dbReference>
<comment type="caution">
    <text evidence="4">The sequence shown here is derived from an EMBL/GenBank/DDBJ whole genome shotgun (WGS) entry which is preliminary data.</text>
</comment>
<evidence type="ECO:0000256" key="1">
    <source>
        <dbReference type="ARBA" id="ARBA00006484"/>
    </source>
</evidence>
<gene>
    <name evidence="4" type="ORF">GCG54_00003566</name>
</gene>
<protein>
    <recommendedName>
        <fullName evidence="6">Short-chain dehydrogenase</fullName>
    </recommendedName>
</protein>
<dbReference type="Gene3D" id="3.40.50.720">
    <property type="entry name" value="NAD(P)-binding Rossmann-like Domain"/>
    <property type="match status" value="1"/>
</dbReference>
<dbReference type="Proteomes" id="UP000613401">
    <property type="component" value="Unassembled WGS sequence"/>
</dbReference>
<evidence type="ECO:0000256" key="3">
    <source>
        <dbReference type="ARBA" id="ARBA00023002"/>
    </source>
</evidence>
<dbReference type="InterPro" id="IPR036291">
    <property type="entry name" value="NAD(P)-bd_dom_sf"/>
</dbReference>
<reference evidence="4" key="1">
    <citation type="journal article" date="2020" name="Phytopathology">
        <title>Genome sequence and comparative analysis of Colletotrichum gloeosporioides isolated from Liriodendron leaves.</title>
        <authorList>
            <person name="Fu F.F."/>
            <person name="Hao Z."/>
            <person name="Wang P."/>
            <person name="Lu Y."/>
            <person name="Xue L.J."/>
            <person name="Wei G."/>
            <person name="Tian Y."/>
            <person name="Baishi H."/>
            <person name="Xu H."/>
            <person name="Shi J."/>
            <person name="Cheng T."/>
            <person name="Wang G."/>
            <person name="Yi Y."/>
            <person name="Chen J."/>
        </authorList>
    </citation>
    <scope>NUCLEOTIDE SEQUENCE</scope>
    <source>
        <strain evidence="4">Lc1</strain>
    </source>
</reference>
<organism evidence="4 5">
    <name type="scientific">Colletotrichum gloeosporioides</name>
    <name type="common">Anthracnose fungus</name>
    <name type="synonym">Glomerella cingulata</name>
    <dbReference type="NCBI Taxonomy" id="474922"/>
    <lineage>
        <taxon>Eukaryota</taxon>
        <taxon>Fungi</taxon>
        <taxon>Dikarya</taxon>
        <taxon>Ascomycota</taxon>
        <taxon>Pezizomycotina</taxon>
        <taxon>Sordariomycetes</taxon>
        <taxon>Hypocreomycetidae</taxon>
        <taxon>Glomerellales</taxon>
        <taxon>Glomerellaceae</taxon>
        <taxon>Colletotrichum</taxon>
        <taxon>Colletotrichum gloeosporioides species complex</taxon>
    </lineage>
</organism>
<evidence type="ECO:0000313" key="4">
    <source>
        <dbReference type="EMBL" id="KAF3800667.1"/>
    </source>
</evidence>
<accession>A0A8H4CBJ9</accession>
<dbReference type="RefSeq" id="XP_045259826.1">
    <property type="nucleotide sequence ID" value="XM_045403638.1"/>
</dbReference>
<evidence type="ECO:0000313" key="5">
    <source>
        <dbReference type="Proteomes" id="UP000613401"/>
    </source>
</evidence>
<name>A0A8H4CBJ9_COLGL</name>
<dbReference type="GeneID" id="69010725"/>
<keyword evidence="2" id="KW-0521">NADP</keyword>
<dbReference type="PANTHER" id="PTHR43963">
    <property type="entry name" value="CARBONYL REDUCTASE 1-RELATED"/>
    <property type="match status" value="1"/>
</dbReference>
<evidence type="ECO:0000256" key="2">
    <source>
        <dbReference type="ARBA" id="ARBA00022857"/>
    </source>
</evidence>
<dbReference type="EMBL" id="WVTB01000074">
    <property type="protein sequence ID" value="KAF3800667.1"/>
    <property type="molecule type" value="Genomic_DNA"/>
</dbReference>
<dbReference type="GO" id="GO:0016491">
    <property type="term" value="F:oxidoreductase activity"/>
    <property type="evidence" value="ECO:0007669"/>
    <property type="project" value="UniProtKB-KW"/>
</dbReference>
<evidence type="ECO:0008006" key="6">
    <source>
        <dbReference type="Google" id="ProtNLM"/>
    </source>
</evidence>
<dbReference type="PANTHER" id="PTHR43963:SF6">
    <property type="entry name" value="CHAIN DEHYDROGENASE FAMILY PROTEIN, PUTATIVE (AFU_ORTHOLOGUE AFUA_3G15350)-RELATED"/>
    <property type="match status" value="1"/>
</dbReference>
<keyword evidence="5" id="KW-1185">Reference proteome</keyword>
<dbReference type="SUPFAM" id="SSF51735">
    <property type="entry name" value="NAD(P)-binding Rossmann-fold domains"/>
    <property type="match status" value="1"/>
</dbReference>
<dbReference type="AlphaFoldDB" id="A0A8H4CBJ9"/>
<keyword evidence="3" id="KW-0560">Oxidoreductase</keyword>